<feature type="compositionally biased region" description="Low complexity" evidence="1">
    <location>
        <begin position="291"/>
        <end position="308"/>
    </location>
</feature>
<organism evidence="3">
    <name type="scientific">Thrips palmi</name>
    <name type="common">Melon thrips</name>
    <dbReference type="NCBI Taxonomy" id="161013"/>
    <lineage>
        <taxon>Eukaryota</taxon>
        <taxon>Metazoa</taxon>
        <taxon>Ecdysozoa</taxon>
        <taxon>Arthropoda</taxon>
        <taxon>Hexapoda</taxon>
        <taxon>Insecta</taxon>
        <taxon>Pterygota</taxon>
        <taxon>Neoptera</taxon>
        <taxon>Paraneoptera</taxon>
        <taxon>Thysanoptera</taxon>
        <taxon>Terebrantia</taxon>
        <taxon>Thripoidea</taxon>
        <taxon>Thripidae</taxon>
        <taxon>Thrips</taxon>
    </lineage>
</organism>
<gene>
    <name evidence="3" type="primary">LOC117643952</name>
</gene>
<feature type="compositionally biased region" description="Acidic residues" evidence="1">
    <location>
        <begin position="215"/>
        <end position="228"/>
    </location>
</feature>
<dbReference type="OrthoDB" id="6631245at2759"/>
<feature type="region of interest" description="Disordered" evidence="1">
    <location>
        <begin position="170"/>
        <end position="337"/>
    </location>
</feature>
<dbReference type="GeneID" id="117643952"/>
<dbReference type="RefSeq" id="XP_034239030.1">
    <property type="nucleotide sequence ID" value="XM_034383139.1"/>
</dbReference>
<feature type="compositionally biased region" description="Low complexity" evidence="1">
    <location>
        <begin position="317"/>
        <end position="337"/>
    </location>
</feature>
<dbReference type="InParanoid" id="A0A6P8YP68"/>
<dbReference type="KEGG" id="tpal:117643952"/>
<proteinExistence type="predicted"/>
<dbReference type="AlphaFoldDB" id="A0A6P8YP68"/>
<feature type="compositionally biased region" description="Polar residues" evidence="1">
    <location>
        <begin position="231"/>
        <end position="240"/>
    </location>
</feature>
<keyword evidence="2" id="KW-1185">Reference proteome</keyword>
<feature type="compositionally biased region" description="Acidic residues" evidence="1">
    <location>
        <begin position="62"/>
        <end position="74"/>
    </location>
</feature>
<evidence type="ECO:0000313" key="2">
    <source>
        <dbReference type="Proteomes" id="UP000515158"/>
    </source>
</evidence>
<reference evidence="3" key="1">
    <citation type="submission" date="2025-08" db="UniProtKB">
        <authorList>
            <consortium name="RefSeq"/>
        </authorList>
    </citation>
    <scope>IDENTIFICATION</scope>
    <source>
        <tissue evidence="3">Total insect</tissue>
    </source>
</reference>
<name>A0A6P8YP68_THRPL</name>
<protein>
    <submittedName>
        <fullName evidence="3">Uncharacterized protein LOC117643952</fullName>
    </submittedName>
</protein>
<sequence length="487" mass="50794">MSTLMTTPTPGMVSPPAPFSLDAIRRQVLHRVDMPGLHKDEDDDEEDNTMAAATQDVGMNGDCEEEDAEDEGAEEGCSVGDAEGDADGDDEAPRQPSADDEPRRNKRKNFKPRNILYDEDNPQAPGAPAPGHGGGASDSDGDEQQHGLQHGLPHGMDADLAAAGILDAHGVKRRSRKPLFAPQKRYAAEEGGSPVPRFGALDLSAQGLQGGQQPENEDDSSAFGEDDDSRSSYPTLNHLNSGPEDESSDVNLSDGGGGGGVAPSVSMLSRNHLLKPRVQVRTHMERDRDSSSAADGDSSLDLSSSDGRLFGRQQVFGAPDASPRGPGSSSPSAEDALAADLSRARDLDGMLGAASPLGTMAAHMAAAAAFRRQGGAMGPEQNAMKEFAEKTMRELLGIYGIGAADFGEPLSGLPMANFASGKMLEALGGGALNLGLARAAAVMLPQNLHTILTLAALQDQGIAAKAIRTPSMPMLDAKSEIPNSLNF</sequence>
<accession>A0A6P8YP68</accession>
<evidence type="ECO:0000256" key="1">
    <source>
        <dbReference type="SAM" id="MobiDB-lite"/>
    </source>
</evidence>
<feature type="region of interest" description="Disordered" evidence="1">
    <location>
        <begin position="32"/>
        <end position="156"/>
    </location>
</feature>
<dbReference type="Proteomes" id="UP000515158">
    <property type="component" value="Unplaced"/>
</dbReference>
<evidence type="ECO:0000313" key="3">
    <source>
        <dbReference type="RefSeq" id="XP_034239030.1"/>
    </source>
</evidence>